<gene>
    <name evidence="5" type="ORF">J5N97_018712</name>
</gene>
<feature type="compositionally biased region" description="Basic and acidic residues" evidence="3">
    <location>
        <begin position="375"/>
        <end position="386"/>
    </location>
</feature>
<dbReference type="Gene3D" id="3.30.505.10">
    <property type="entry name" value="SH2 domain"/>
    <property type="match status" value="1"/>
</dbReference>
<dbReference type="InterPro" id="IPR000980">
    <property type="entry name" value="SH2"/>
</dbReference>
<dbReference type="Proteomes" id="UP001085076">
    <property type="component" value="Miscellaneous, Linkage group lg05"/>
</dbReference>
<feature type="domain" description="SH2" evidence="4">
    <location>
        <begin position="616"/>
        <end position="710"/>
    </location>
</feature>
<proteinExistence type="predicted"/>
<dbReference type="SUPFAM" id="SSF49899">
    <property type="entry name" value="Concanavalin A-like lectins/glucanases"/>
    <property type="match status" value="1"/>
</dbReference>
<evidence type="ECO:0000256" key="3">
    <source>
        <dbReference type="SAM" id="MobiDB-lite"/>
    </source>
</evidence>
<evidence type="ECO:0000259" key="4">
    <source>
        <dbReference type="PROSITE" id="PS50001"/>
    </source>
</evidence>
<evidence type="ECO:0000313" key="5">
    <source>
        <dbReference type="EMBL" id="KAJ0970753.1"/>
    </source>
</evidence>
<sequence length="710" mass="79196">MGDDECRAKDYSELKDLRLSLDQGVVDLQNGFSLCLWIYFSSSARPSSLILRQVAMHFEREGDAPFLALSEENKLTLFPLMLFHKEAPSSDDSFPWTDLVQISSETECPLEKWVHIGCKIAADYMHLYIDGNMACEKSLSPLMKNGHDQDDLKKISFIGNDGNDGKLQGYVYNVQVLPISSSIVDQFMKNAPVKLSLDGSCPHDGVEEAGDGVWSIVGGKASCRRNFSIEVVLLDAVGRYVHKEMEIVASLIYADNGKPVERSGDGAEAPLLTSSDGLELPSTERPVMLLHGRATFKLKISQLSSKSDNRLFRVCFHTMRTQRYPFLEAFSQPIRCVSRNRSKWSSEKFAKKQTSTQLDETDSPTNNGFDVDENSEGHFRNLDQSESKCIPSSKRIKAGQNSLPNMINAGGSSEMVIGVKQMSSRIEVKLQSDDGSDSTPSDSESTDTGDSESRWTEQSTNPITDTVVFKYCLEGTHERSILLKEIVCSSSNQDVANFAEQVCLYAGCSHHRHQIMISKELIWQGSETWKLISQNNRCVLWTDATPDINRKFMSIAHSPTRGLSVQDLEVLRGIAGCGDELSKEDFDKMWCWLFPVACALSKDQLNGMWACMSPKWIEGLITKEEAEDSLRVPGGLQKIGMFVLRFPTSRSWPHPDSGSLVVTYVGADSVIHHKLLSLDHSNGEINSGQLQDLLLREPELSQLGRVFRKN</sequence>
<evidence type="ECO:0000256" key="1">
    <source>
        <dbReference type="ARBA" id="ARBA00022999"/>
    </source>
</evidence>
<keyword evidence="6" id="KW-1185">Reference proteome</keyword>
<dbReference type="OrthoDB" id="10263919at2759"/>
<dbReference type="EMBL" id="JAGGNH010000005">
    <property type="protein sequence ID" value="KAJ0970753.1"/>
    <property type="molecule type" value="Genomic_DNA"/>
</dbReference>
<accession>A0A9D5CCM9</accession>
<feature type="compositionally biased region" description="Polar residues" evidence="3">
    <location>
        <begin position="352"/>
        <end position="368"/>
    </location>
</feature>
<dbReference type="Pfam" id="PF13385">
    <property type="entry name" value="Laminin_G_3"/>
    <property type="match status" value="1"/>
</dbReference>
<reference evidence="5" key="1">
    <citation type="submission" date="2021-03" db="EMBL/GenBank/DDBJ databases">
        <authorList>
            <person name="Li Z."/>
            <person name="Yang C."/>
        </authorList>
    </citation>
    <scope>NUCLEOTIDE SEQUENCE</scope>
    <source>
        <strain evidence="5">Dzin_1.0</strain>
        <tissue evidence="5">Leaf</tissue>
    </source>
</reference>
<dbReference type="PANTHER" id="PTHR11801">
    <property type="entry name" value="SIGNAL TRANSDUCER AND ACTIVATOR OF TRANSCRIPTION"/>
    <property type="match status" value="1"/>
</dbReference>
<dbReference type="InterPro" id="IPR001217">
    <property type="entry name" value="STAT"/>
</dbReference>
<dbReference type="InterPro" id="IPR036860">
    <property type="entry name" value="SH2_dom_sf"/>
</dbReference>
<dbReference type="GO" id="GO:0003700">
    <property type="term" value="F:DNA-binding transcription factor activity"/>
    <property type="evidence" value="ECO:0007669"/>
    <property type="project" value="InterPro"/>
</dbReference>
<reference evidence="5" key="2">
    <citation type="journal article" date="2022" name="Hortic Res">
        <title>The genome of Dioscorea zingiberensis sheds light on the biosynthesis, origin and evolution of the medicinally important diosgenin saponins.</title>
        <authorList>
            <person name="Li Y."/>
            <person name="Tan C."/>
            <person name="Li Z."/>
            <person name="Guo J."/>
            <person name="Li S."/>
            <person name="Chen X."/>
            <person name="Wang C."/>
            <person name="Dai X."/>
            <person name="Yang H."/>
            <person name="Song W."/>
            <person name="Hou L."/>
            <person name="Xu J."/>
            <person name="Tong Z."/>
            <person name="Xu A."/>
            <person name="Yuan X."/>
            <person name="Wang W."/>
            <person name="Yang Q."/>
            <person name="Chen L."/>
            <person name="Sun Z."/>
            <person name="Wang K."/>
            <person name="Pan B."/>
            <person name="Chen J."/>
            <person name="Bao Y."/>
            <person name="Liu F."/>
            <person name="Qi X."/>
            <person name="Gang D.R."/>
            <person name="Wen J."/>
            <person name="Li J."/>
        </authorList>
    </citation>
    <scope>NUCLEOTIDE SEQUENCE</scope>
    <source>
        <strain evidence="5">Dzin_1.0</strain>
    </source>
</reference>
<evidence type="ECO:0000313" key="6">
    <source>
        <dbReference type="Proteomes" id="UP001085076"/>
    </source>
</evidence>
<dbReference type="SUPFAM" id="SSF55550">
    <property type="entry name" value="SH2 domain"/>
    <property type="match status" value="1"/>
</dbReference>
<evidence type="ECO:0000256" key="2">
    <source>
        <dbReference type="PROSITE-ProRule" id="PRU00191"/>
    </source>
</evidence>
<dbReference type="PROSITE" id="PS50001">
    <property type="entry name" value="SH2"/>
    <property type="match status" value="1"/>
</dbReference>
<organism evidence="5 6">
    <name type="scientific">Dioscorea zingiberensis</name>
    <dbReference type="NCBI Taxonomy" id="325984"/>
    <lineage>
        <taxon>Eukaryota</taxon>
        <taxon>Viridiplantae</taxon>
        <taxon>Streptophyta</taxon>
        <taxon>Embryophyta</taxon>
        <taxon>Tracheophyta</taxon>
        <taxon>Spermatophyta</taxon>
        <taxon>Magnoliopsida</taxon>
        <taxon>Liliopsida</taxon>
        <taxon>Dioscoreales</taxon>
        <taxon>Dioscoreaceae</taxon>
        <taxon>Dioscorea</taxon>
    </lineage>
</organism>
<dbReference type="AlphaFoldDB" id="A0A9D5CCM9"/>
<comment type="caution">
    <text evidence="5">The sequence shown here is derived from an EMBL/GenBank/DDBJ whole genome shotgun (WGS) entry which is preliminary data.</text>
</comment>
<feature type="region of interest" description="Disordered" evidence="3">
    <location>
        <begin position="429"/>
        <end position="459"/>
    </location>
</feature>
<feature type="region of interest" description="Disordered" evidence="3">
    <location>
        <begin position="347"/>
        <end position="409"/>
    </location>
</feature>
<dbReference type="InterPro" id="IPR013320">
    <property type="entry name" value="ConA-like_dom_sf"/>
</dbReference>
<keyword evidence="1 2" id="KW-0727">SH2 domain</keyword>
<protein>
    <recommendedName>
        <fullName evidence="4">SH2 domain-containing protein</fullName>
    </recommendedName>
</protein>
<dbReference type="GO" id="GO:0007165">
    <property type="term" value="P:signal transduction"/>
    <property type="evidence" value="ECO:0007669"/>
    <property type="project" value="InterPro"/>
</dbReference>
<name>A0A9D5CCM9_9LILI</name>